<evidence type="ECO:0000256" key="6">
    <source>
        <dbReference type="ARBA" id="ARBA00023136"/>
    </source>
</evidence>
<dbReference type="InterPro" id="IPR006593">
    <property type="entry name" value="Cyt_b561/ferric_Rdtase_TM"/>
</dbReference>
<evidence type="ECO:0000256" key="5">
    <source>
        <dbReference type="ARBA" id="ARBA00022989"/>
    </source>
</evidence>
<name>A0ABN8N5Z8_9CNID</name>
<feature type="transmembrane region" description="Helical" evidence="8">
    <location>
        <begin position="344"/>
        <end position="366"/>
    </location>
</feature>
<feature type="transmembrane region" description="Helical" evidence="8">
    <location>
        <begin position="279"/>
        <end position="299"/>
    </location>
</feature>
<dbReference type="SMART" id="SM00665">
    <property type="entry name" value="B561"/>
    <property type="match status" value="1"/>
</dbReference>
<keyword evidence="5 8" id="KW-1133">Transmembrane helix</keyword>
<keyword evidence="6 8" id="KW-0472">Membrane</keyword>
<dbReference type="Gene3D" id="1.20.120.1770">
    <property type="match status" value="1"/>
</dbReference>
<evidence type="ECO:0000256" key="2">
    <source>
        <dbReference type="ARBA" id="ARBA00022448"/>
    </source>
</evidence>
<evidence type="ECO:0000259" key="9">
    <source>
        <dbReference type="PROSITE" id="PS50939"/>
    </source>
</evidence>
<dbReference type="Proteomes" id="UP001159405">
    <property type="component" value="Unassembled WGS sequence"/>
</dbReference>
<keyword evidence="4" id="KW-0249">Electron transport</keyword>
<accession>A0ABN8N5Z8</accession>
<feature type="transmembrane region" description="Helical" evidence="8">
    <location>
        <begin position="247"/>
        <end position="267"/>
    </location>
</feature>
<evidence type="ECO:0000256" key="1">
    <source>
        <dbReference type="ARBA" id="ARBA00004370"/>
    </source>
</evidence>
<dbReference type="EMBL" id="CALNXK010000011">
    <property type="protein sequence ID" value="CAH3043688.1"/>
    <property type="molecule type" value="Genomic_DNA"/>
</dbReference>
<dbReference type="PANTHER" id="PTHR23130:SF171">
    <property type="entry name" value="OS01G0895300 PROTEIN"/>
    <property type="match status" value="1"/>
</dbReference>
<comment type="subcellular location">
    <subcellularLocation>
        <location evidence="1">Membrane</location>
    </subcellularLocation>
</comment>
<feature type="transmembrane region" description="Helical" evidence="8">
    <location>
        <begin position="201"/>
        <end position="226"/>
    </location>
</feature>
<proteinExistence type="predicted"/>
<feature type="domain" description="Cytochrome b561" evidence="9">
    <location>
        <begin position="166"/>
        <end position="368"/>
    </location>
</feature>
<evidence type="ECO:0000256" key="4">
    <source>
        <dbReference type="ARBA" id="ARBA00022982"/>
    </source>
</evidence>
<feature type="transmembrane region" description="Helical" evidence="8">
    <location>
        <begin position="311"/>
        <end position="332"/>
    </location>
</feature>
<evidence type="ECO:0000313" key="11">
    <source>
        <dbReference type="Proteomes" id="UP001159405"/>
    </source>
</evidence>
<feature type="compositionally biased region" description="Polar residues" evidence="7">
    <location>
        <begin position="377"/>
        <end position="395"/>
    </location>
</feature>
<dbReference type="Pfam" id="PF03188">
    <property type="entry name" value="Cytochrom_B561"/>
    <property type="match status" value="1"/>
</dbReference>
<feature type="transmembrane region" description="Helical" evidence="8">
    <location>
        <begin position="409"/>
        <end position="432"/>
    </location>
</feature>
<reference evidence="10 11" key="1">
    <citation type="submission" date="2022-05" db="EMBL/GenBank/DDBJ databases">
        <authorList>
            <consortium name="Genoscope - CEA"/>
            <person name="William W."/>
        </authorList>
    </citation>
    <scope>NUCLEOTIDE SEQUENCE [LARGE SCALE GENOMIC DNA]</scope>
</reference>
<dbReference type="PANTHER" id="PTHR23130">
    <property type="entry name" value="CYTOCHROME B561 AND DOMON DOMAIN-CONTAINING PROTEIN"/>
    <property type="match status" value="1"/>
</dbReference>
<evidence type="ECO:0000256" key="8">
    <source>
        <dbReference type="SAM" id="Phobius"/>
    </source>
</evidence>
<dbReference type="PROSITE" id="PS50939">
    <property type="entry name" value="CYTOCHROME_B561"/>
    <property type="match status" value="1"/>
</dbReference>
<keyword evidence="2" id="KW-0813">Transport</keyword>
<feature type="non-terminal residue" evidence="10">
    <location>
        <position position="1"/>
    </location>
</feature>
<evidence type="ECO:0000256" key="7">
    <source>
        <dbReference type="SAM" id="MobiDB-lite"/>
    </source>
</evidence>
<keyword evidence="3 8" id="KW-0812">Transmembrane</keyword>
<evidence type="ECO:0000256" key="3">
    <source>
        <dbReference type="ARBA" id="ARBA00022692"/>
    </source>
</evidence>
<comment type="caution">
    <text evidence="10">The sequence shown here is derived from an EMBL/GenBank/DDBJ whole genome shotgun (WGS) entry which is preliminary data.</text>
</comment>
<keyword evidence="11" id="KW-1185">Reference proteome</keyword>
<evidence type="ECO:0000313" key="10">
    <source>
        <dbReference type="EMBL" id="CAH3043688.1"/>
    </source>
</evidence>
<gene>
    <name evidence="10" type="ORF">PLOB_00002594</name>
</gene>
<feature type="region of interest" description="Disordered" evidence="7">
    <location>
        <begin position="377"/>
        <end position="398"/>
    </location>
</feature>
<sequence>FPDNCPDADCDFLVTYQASGANGVVFELRGRGNWAGVGFSEDNQMVSNQTVQWSGRKVLHSHANLAWHFVLRKFFTVKIFLTPMAQPDTDILICASDTSLSGHYYASGRTRPTRTDPTPLAVEIADQSFNGGVVSCRITRDVNPGLANFRNLEDQQFLLGAIGGLSGATIGIHSARRASASRIDVRSGANAAGNDAIEAMVLAHGILMTLAWLLFAFVGLFTARYMRQVWEPTKLLGEKAWFTVHRTLMIITLLLTITGTIVIFVFIDGYSSSAQPHPSLGIVTIALALIQPIMAAFRPHPGEPKREIFNWCHRIVGIGALVMAIVTIDYGLATEKVGLGKEGFRAIIAFIIGIGLIIMFEFYLFITKINKEKRTVSSNNSRDIQMEPTGQQTAQPHPKMSIKEAMLRSLMFTFVVLLGAAVALTIIILMVLK</sequence>
<protein>
    <recommendedName>
        <fullName evidence="9">Cytochrome b561 domain-containing protein</fullName>
    </recommendedName>
</protein>
<organism evidence="10 11">
    <name type="scientific">Porites lobata</name>
    <dbReference type="NCBI Taxonomy" id="104759"/>
    <lineage>
        <taxon>Eukaryota</taxon>
        <taxon>Metazoa</taxon>
        <taxon>Cnidaria</taxon>
        <taxon>Anthozoa</taxon>
        <taxon>Hexacorallia</taxon>
        <taxon>Scleractinia</taxon>
        <taxon>Fungiina</taxon>
        <taxon>Poritidae</taxon>
        <taxon>Porites</taxon>
    </lineage>
</organism>
<dbReference type="CDD" id="cd08760">
    <property type="entry name" value="Cyt_b561_FRRS1_like"/>
    <property type="match status" value="1"/>
</dbReference>